<dbReference type="AlphaFoldDB" id="A0A255GLX8"/>
<keyword evidence="1 6" id="KW-0489">Methyltransferase</keyword>
<dbReference type="Gene3D" id="3.40.50.150">
    <property type="entry name" value="Vaccinia Virus protein VP39"/>
    <property type="match status" value="1"/>
</dbReference>
<dbReference type="GO" id="GO:0032259">
    <property type="term" value="P:methylation"/>
    <property type="evidence" value="ECO:0007669"/>
    <property type="project" value="UniProtKB-KW"/>
</dbReference>
<dbReference type="CDD" id="cd02440">
    <property type="entry name" value="AdoMet_MTases"/>
    <property type="match status" value="1"/>
</dbReference>
<proteinExistence type="predicted"/>
<comment type="caution">
    <text evidence="6">The sequence shown here is derived from an EMBL/GenBank/DDBJ whole genome shotgun (WGS) entry which is preliminary data.</text>
</comment>
<gene>
    <name evidence="6" type="ORF">CGZ94_04260</name>
</gene>
<keyword evidence="3" id="KW-0949">S-adenosyl-L-methionine</keyword>
<dbReference type="PANTHER" id="PTHR43464">
    <property type="entry name" value="METHYLTRANSFERASE"/>
    <property type="match status" value="1"/>
</dbReference>
<evidence type="ECO:0000256" key="2">
    <source>
        <dbReference type="ARBA" id="ARBA00022679"/>
    </source>
</evidence>
<organism evidence="6 7">
    <name type="scientific">Enemella evansiae</name>
    <dbReference type="NCBI Taxonomy" id="2016499"/>
    <lineage>
        <taxon>Bacteria</taxon>
        <taxon>Bacillati</taxon>
        <taxon>Actinomycetota</taxon>
        <taxon>Actinomycetes</taxon>
        <taxon>Propionibacteriales</taxon>
        <taxon>Propionibacteriaceae</taxon>
        <taxon>Enemella</taxon>
    </lineage>
</organism>
<evidence type="ECO:0000313" key="6">
    <source>
        <dbReference type="EMBL" id="OYO16402.1"/>
    </source>
</evidence>
<evidence type="ECO:0000256" key="4">
    <source>
        <dbReference type="SAM" id="MobiDB-lite"/>
    </source>
</evidence>
<dbReference type="SUPFAM" id="SSF53335">
    <property type="entry name" value="S-adenosyl-L-methionine-dependent methyltransferases"/>
    <property type="match status" value="1"/>
</dbReference>
<evidence type="ECO:0000256" key="3">
    <source>
        <dbReference type="ARBA" id="ARBA00022691"/>
    </source>
</evidence>
<dbReference type="InterPro" id="IPR029063">
    <property type="entry name" value="SAM-dependent_MTases_sf"/>
</dbReference>
<dbReference type="Proteomes" id="UP000215896">
    <property type="component" value="Unassembled WGS sequence"/>
</dbReference>
<reference evidence="6 7" key="1">
    <citation type="submission" date="2017-07" db="EMBL/GenBank/DDBJ databases">
        <title>Draft whole genome sequences of clinical Proprionibacteriaceae strains.</title>
        <authorList>
            <person name="Bernier A.-M."/>
            <person name="Bernard K."/>
            <person name="Domingo M.-C."/>
        </authorList>
    </citation>
    <scope>NUCLEOTIDE SEQUENCE [LARGE SCALE GENOMIC DNA]</scope>
    <source>
        <strain evidence="6 7">NML 030167</strain>
    </source>
</reference>
<feature type="domain" description="Methyltransferase" evidence="5">
    <location>
        <begin position="141"/>
        <end position="236"/>
    </location>
</feature>
<feature type="compositionally biased region" description="Basic and acidic residues" evidence="4">
    <location>
        <begin position="1"/>
        <end position="32"/>
    </location>
</feature>
<sequence length="292" mass="31317">MDPARAEPHRAGADRQTRVATRRPDRGTDPRCRYRLGGRVAAGVAGPRVAAPVRPAHRPGGRCGVRDGDPATAHPRGSAYHRGVNTPSQPNRPSKWTELVTADPEHSHRYAQRFRELADQGQDIYGEARLVDALLPRGSRVLDAGCGAGRTGGYLARAGHTVVGVDQDPVLIEAAQADYPEGTWLVGDLAELDLPARGIGAGFDAIVCAGNVMTFLHPETRVAVLRNFANHLKADGRAVVGFGRDRGYDFQSYLDDVAHAGLDVQVGVATWELRPFEPDSDFLVTVLGRAAG</sequence>
<dbReference type="PANTHER" id="PTHR43464:SF19">
    <property type="entry name" value="UBIQUINONE BIOSYNTHESIS O-METHYLTRANSFERASE, MITOCHONDRIAL"/>
    <property type="match status" value="1"/>
</dbReference>
<dbReference type="EMBL" id="NMVO01000003">
    <property type="protein sequence ID" value="OYO16402.1"/>
    <property type="molecule type" value="Genomic_DNA"/>
</dbReference>
<protein>
    <submittedName>
        <fullName evidence="6">SAM-dependent methyltransferase</fullName>
    </submittedName>
</protein>
<feature type="region of interest" description="Disordered" evidence="4">
    <location>
        <begin position="1"/>
        <end position="33"/>
    </location>
</feature>
<evidence type="ECO:0000256" key="1">
    <source>
        <dbReference type="ARBA" id="ARBA00022603"/>
    </source>
</evidence>
<accession>A0A255GLX8</accession>
<feature type="region of interest" description="Disordered" evidence="4">
    <location>
        <begin position="52"/>
        <end position="95"/>
    </location>
</feature>
<keyword evidence="7" id="KW-1185">Reference proteome</keyword>
<dbReference type="GO" id="GO:0008168">
    <property type="term" value="F:methyltransferase activity"/>
    <property type="evidence" value="ECO:0007669"/>
    <property type="project" value="UniProtKB-KW"/>
</dbReference>
<name>A0A255GLX8_9ACTN</name>
<feature type="compositionally biased region" description="Polar residues" evidence="4">
    <location>
        <begin position="85"/>
        <end position="94"/>
    </location>
</feature>
<dbReference type="Pfam" id="PF13649">
    <property type="entry name" value="Methyltransf_25"/>
    <property type="match status" value="1"/>
</dbReference>
<keyword evidence="2 6" id="KW-0808">Transferase</keyword>
<evidence type="ECO:0000313" key="7">
    <source>
        <dbReference type="Proteomes" id="UP000215896"/>
    </source>
</evidence>
<evidence type="ECO:0000259" key="5">
    <source>
        <dbReference type="Pfam" id="PF13649"/>
    </source>
</evidence>
<dbReference type="OrthoDB" id="7062303at2"/>
<dbReference type="InterPro" id="IPR041698">
    <property type="entry name" value="Methyltransf_25"/>
</dbReference>